<evidence type="ECO:0000313" key="1">
    <source>
        <dbReference type="EMBL" id="SEW01050.1"/>
    </source>
</evidence>
<name>A0A1I0NJL2_9FIRM</name>
<evidence type="ECO:0000313" key="2">
    <source>
        <dbReference type="Proteomes" id="UP000199701"/>
    </source>
</evidence>
<accession>A0A1I0NJL2</accession>
<proteinExistence type="predicted"/>
<organism evidence="1 2">
    <name type="scientific">[Clostridium] fimetarium</name>
    <dbReference type="NCBI Taxonomy" id="99656"/>
    <lineage>
        <taxon>Bacteria</taxon>
        <taxon>Bacillati</taxon>
        <taxon>Bacillota</taxon>
        <taxon>Clostridia</taxon>
        <taxon>Lachnospirales</taxon>
        <taxon>Lachnospiraceae</taxon>
    </lineage>
</organism>
<dbReference type="EMBL" id="FOJI01000003">
    <property type="protein sequence ID" value="SEW01050.1"/>
    <property type="molecule type" value="Genomic_DNA"/>
</dbReference>
<dbReference type="STRING" id="99656.SAMN05421659_103123"/>
<sequence length="146" mass="16267">MAKKDSGNYHNFRLSKSNAQHVRVDKVLRDLNPAFVKSKNQYIADAIDYYTRALDNDDLTMSGATASAKKGSYITRGELDEIKREIRDNVMIEVQKEMLALLGTFTGKMATTLPIVVQQSAMRSAETKEYGVEADDTINGLASKWG</sequence>
<dbReference type="AlphaFoldDB" id="A0A1I0NJL2"/>
<dbReference type="OrthoDB" id="2059607at2"/>
<keyword evidence="2" id="KW-1185">Reference proteome</keyword>
<protein>
    <submittedName>
        <fullName evidence="1">Uncharacterized protein</fullName>
    </submittedName>
</protein>
<dbReference type="RefSeq" id="WP_092451229.1">
    <property type="nucleotide sequence ID" value="NZ_FOJI01000003.1"/>
</dbReference>
<reference evidence="1 2" key="1">
    <citation type="submission" date="2016-10" db="EMBL/GenBank/DDBJ databases">
        <authorList>
            <person name="de Groot N.N."/>
        </authorList>
    </citation>
    <scope>NUCLEOTIDE SEQUENCE [LARGE SCALE GENOMIC DNA]</scope>
    <source>
        <strain evidence="1 2">DSM 9179</strain>
    </source>
</reference>
<dbReference type="Proteomes" id="UP000199701">
    <property type="component" value="Unassembled WGS sequence"/>
</dbReference>
<gene>
    <name evidence="1" type="ORF">SAMN05421659_103123</name>
</gene>